<sequence>MPIRPPALDDRSFDDLVADLVRRIPAHTPEWTDAREGDPGRTLVDLFAWLGDTILYRANLIPERQRLAFLRLLGQQMRAAEPAGGLVEIVIDDPLESNGVVLPIRSKIAKPVNFELLSELSVQPVTGRCYLKRRPDARESAGLADLVADLRQLYTAPGTPTAYITTPVFVDGAAEPAGRDFVHDSIDGCLWIALLAATPDAALVQRVAKTLGGGDDNRRVALTLGLAPAITMPGTLEAISARAPIPYVWEICTGQGGGDQYVPLEILADGTGGLIRPGTTRVLLPGADDFGVPTNDVLADINAGVGNRPPRIDDPATAGRIVAWLRLRPLPAARLTSYKLAWAGANAGMVEQMQTLGRQQIGRGTGSSGQSYPLGTSSVDPASLILEVEEEEGMRAWRQVPDVEAAGRGERVYSLDSEAGVVRFGSGVRGAVPAPGRAIQVVMLRAGGGTQGNVPPGALKGLAAPAGAPKLKLNQPLPMTGGIDAERIEEAEARIPAMIRHGGRAVTKSDIKELALRTPGVPIARVEVLERFKPQQRRGEIPGVVSVMVIPQRAGTAKPCPRADRTMLESVYAWLDSRRPLATELYVIAPEYVPVGVTAAVELVDASQRDAVLDMVSEVIRRHLWPLAPGGPDGQGWPLGRALDDRLIETAIARVPGVRSVAPVRLFQRSARGRSWLPVAEDRTGRGQITLSAWQLPELAMLSVGVGSASSTSLPPGADAGAGSGAGGLAIPVVPELC</sequence>
<comment type="caution">
    <text evidence="1">The sequence shown here is derived from an EMBL/GenBank/DDBJ whole genome shotgun (WGS) entry which is preliminary data.</text>
</comment>
<dbReference type="NCBIfam" id="TIGR02243">
    <property type="entry name" value="putative baseplate assembly protein"/>
    <property type="match status" value="1"/>
</dbReference>
<dbReference type="RefSeq" id="WP_135964196.1">
    <property type="nucleotide sequence ID" value="NZ_SRXT01000004.1"/>
</dbReference>
<accession>A0A4S1XDF1</accession>
<dbReference type="Proteomes" id="UP000306147">
    <property type="component" value="Unassembled WGS sequence"/>
</dbReference>
<protein>
    <submittedName>
        <fullName evidence="1">Putative baseplate assembly protein</fullName>
    </submittedName>
</protein>
<evidence type="ECO:0000313" key="1">
    <source>
        <dbReference type="EMBL" id="TGX53693.1"/>
    </source>
</evidence>
<reference evidence="1 2" key="1">
    <citation type="submission" date="2019-04" db="EMBL/GenBank/DDBJ databases">
        <title>Sphingomonas psychrotolerans sp. nov., isolated from soil in the Tianshan Mountains, Xinjiang, China.</title>
        <authorList>
            <person name="Luo Y."/>
            <person name="Sheng H."/>
        </authorList>
    </citation>
    <scope>NUCLEOTIDE SEQUENCE [LARGE SCALE GENOMIC DNA]</scope>
    <source>
        <strain evidence="1 2">ZFGT-11</strain>
    </source>
</reference>
<dbReference type="AlphaFoldDB" id="A0A4S1XDF1"/>
<gene>
    <name evidence="1" type="ORF">E5A73_12820</name>
</gene>
<evidence type="ECO:0000313" key="2">
    <source>
        <dbReference type="Proteomes" id="UP000306147"/>
    </source>
</evidence>
<organism evidence="1 2">
    <name type="scientific">Sphingomonas gei</name>
    <dbReference type="NCBI Taxonomy" id="1395960"/>
    <lineage>
        <taxon>Bacteria</taxon>
        <taxon>Pseudomonadati</taxon>
        <taxon>Pseudomonadota</taxon>
        <taxon>Alphaproteobacteria</taxon>
        <taxon>Sphingomonadales</taxon>
        <taxon>Sphingomonadaceae</taxon>
        <taxon>Sphingomonas</taxon>
    </lineage>
</organism>
<dbReference type="EMBL" id="SRXT01000004">
    <property type="protein sequence ID" value="TGX53693.1"/>
    <property type="molecule type" value="Genomic_DNA"/>
</dbReference>
<dbReference type="OrthoDB" id="9027184at2"/>
<keyword evidence="2" id="KW-1185">Reference proteome</keyword>
<proteinExistence type="predicted"/>
<name>A0A4S1XDF1_9SPHN</name>
<dbReference type="InterPro" id="IPR011749">
    <property type="entry name" value="CHP02243"/>
</dbReference>